<dbReference type="EMBL" id="PFPS01000109">
    <property type="protein sequence ID" value="PJA02099.1"/>
    <property type="molecule type" value="Genomic_DNA"/>
</dbReference>
<comment type="caution">
    <text evidence="2">The sequence shown here is derived from an EMBL/GenBank/DDBJ whole genome shotgun (WGS) entry which is preliminary data.</text>
</comment>
<name>A0A2M7VKB4_9BACT</name>
<gene>
    <name evidence="2" type="ORF">COX73_02605</name>
</gene>
<evidence type="ECO:0000313" key="3">
    <source>
        <dbReference type="Proteomes" id="UP000231469"/>
    </source>
</evidence>
<organism evidence="2 3">
    <name type="scientific">bacterium (Candidatus Gribaldobacteria) CG_4_10_14_0_2_um_filter_36_18</name>
    <dbReference type="NCBI Taxonomy" id="2014264"/>
    <lineage>
        <taxon>Bacteria</taxon>
        <taxon>Candidatus Gribaldobacteria</taxon>
    </lineage>
</organism>
<feature type="region of interest" description="Disordered" evidence="1">
    <location>
        <begin position="45"/>
        <end position="64"/>
    </location>
</feature>
<dbReference type="AlphaFoldDB" id="A0A2M7VKB4"/>
<sequence length="64" mass="7638">MITWRSRTPSQRQLLKKFALRNAKWTQTFYDEFSTIFTLKSPVFPNKLRRGGRQKPAPEPPKCR</sequence>
<evidence type="ECO:0000256" key="1">
    <source>
        <dbReference type="SAM" id="MobiDB-lite"/>
    </source>
</evidence>
<evidence type="ECO:0000313" key="2">
    <source>
        <dbReference type="EMBL" id="PJA02099.1"/>
    </source>
</evidence>
<protein>
    <submittedName>
        <fullName evidence="2">Uncharacterized protein</fullName>
    </submittedName>
</protein>
<accession>A0A2M7VKB4</accession>
<proteinExistence type="predicted"/>
<dbReference type="Proteomes" id="UP000231469">
    <property type="component" value="Unassembled WGS sequence"/>
</dbReference>
<reference evidence="3" key="1">
    <citation type="submission" date="2017-09" db="EMBL/GenBank/DDBJ databases">
        <title>Depth-based differentiation of microbial function through sediment-hosted aquifers and enrichment of novel symbionts in the deep terrestrial subsurface.</title>
        <authorList>
            <person name="Probst A.J."/>
            <person name="Ladd B."/>
            <person name="Jarett J.K."/>
            <person name="Geller-Mcgrath D.E."/>
            <person name="Sieber C.M.K."/>
            <person name="Emerson J.B."/>
            <person name="Anantharaman K."/>
            <person name="Thomas B.C."/>
            <person name="Malmstrom R."/>
            <person name="Stieglmeier M."/>
            <person name="Klingl A."/>
            <person name="Woyke T."/>
            <person name="Ryan C.M."/>
            <person name="Banfield J.F."/>
        </authorList>
    </citation>
    <scope>NUCLEOTIDE SEQUENCE [LARGE SCALE GENOMIC DNA]</scope>
</reference>